<dbReference type="Proteomes" id="UP000314011">
    <property type="component" value="Unassembled WGS sequence"/>
</dbReference>
<proteinExistence type="predicted"/>
<dbReference type="AlphaFoldDB" id="A0A5C5GDV7"/>
<keyword evidence="3" id="KW-1185">Reference proteome</keyword>
<keyword evidence="1" id="KW-0732">Signal</keyword>
<evidence type="ECO:0000313" key="2">
    <source>
        <dbReference type="EMBL" id="TNY32962.1"/>
    </source>
</evidence>
<reference evidence="2 3" key="1">
    <citation type="submission" date="2019-06" db="EMBL/GenBank/DDBJ databases">
        <title>Genome of new Rhodobacteraceae sp. SM1903.</title>
        <authorList>
            <person name="Ren X."/>
        </authorList>
    </citation>
    <scope>NUCLEOTIDE SEQUENCE [LARGE SCALE GENOMIC DNA]</scope>
    <source>
        <strain evidence="2 3">SM1903</strain>
    </source>
</reference>
<dbReference type="RefSeq" id="WP_140193647.1">
    <property type="nucleotide sequence ID" value="NZ_CP065915.1"/>
</dbReference>
<feature type="signal peptide" evidence="1">
    <location>
        <begin position="1"/>
        <end position="22"/>
    </location>
</feature>
<evidence type="ECO:0000313" key="3">
    <source>
        <dbReference type="Proteomes" id="UP000314011"/>
    </source>
</evidence>
<protein>
    <submittedName>
        <fullName evidence="2">Uncharacterized protein</fullName>
    </submittedName>
</protein>
<gene>
    <name evidence="2" type="ORF">FHY64_06715</name>
</gene>
<name>A0A5C5GDV7_9RHOB</name>
<feature type="chain" id="PRO_5022902430" evidence="1">
    <location>
        <begin position="23"/>
        <end position="97"/>
    </location>
</feature>
<evidence type="ECO:0000256" key="1">
    <source>
        <dbReference type="SAM" id="SignalP"/>
    </source>
</evidence>
<sequence length="97" mass="9934">MFRTSFIVPVVALFAAATPALADDPGQLKLELIIVNDGEELRGFAYSSASGPNVETAGLVADGLVATGAIASVGPVESIETETGFDLYSSQVGTTTR</sequence>
<dbReference type="EMBL" id="VFFF01000001">
    <property type="protein sequence ID" value="TNY32962.1"/>
    <property type="molecule type" value="Genomic_DNA"/>
</dbReference>
<accession>A0A5C5GDV7</accession>
<organism evidence="2 3">
    <name type="scientific">Pelagovum pacificum</name>
    <dbReference type="NCBI Taxonomy" id="2588711"/>
    <lineage>
        <taxon>Bacteria</taxon>
        <taxon>Pseudomonadati</taxon>
        <taxon>Pseudomonadota</taxon>
        <taxon>Alphaproteobacteria</taxon>
        <taxon>Rhodobacterales</taxon>
        <taxon>Paracoccaceae</taxon>
        <taxon>Pelagovum</taxon>
    </lineage>
</organism>
<comment type="caution">
    <text evidence="2">The sequence shown here is derived from an EMBL/GenBank/DDBJ whole genome shotgun (WGS) entry which is preliminary data.</text>
</comment>
<dbReference type="OrthoDB" id="9961875at2"/>